<name>A0A0A9EEW9_ARUDO</name>
<reference evidence="1" key="1">
    <citation type="submission" date="2014-09" db="EMBL/GenBank/DDBJ databases">
        <authorList>
            <person name="Magalhaes I.L.F."/>
            <person name="Oliveira U."/>
            <person name="Santos F.R."/>
            <person name="Vidigal T.H.D.A."/>
            <person name="Brescovit A.D."/>
            <person name="Santos A.J."/>
        </authorList>
    </citation>
    <scope>NUCLEOTIDE SEQUENCE</scope>
    <source>
        <tissue evidence="1">Shoot tissue taken approximately 20 cm above the soil surface</tissue>
    </source>
</reference>
<sequence>MDPFSMWIEGEWDGLERKLVHFPLNPLQSTSGMVHPNKALRGLRWKNSAPTEPISLSFFSQSPSFSSHSPQRKGLPCFSPLSPSSARPLIGHTPGPLVRWSARAGRLLPSTCFTASRSLQGGLLRLAFSGYLGVQISSKVSEVTENCNSGIERWYSNVWIFPPGCCF</sequence>
<dbReference type="AlphaFoldDB" id="A0A0A9EEW9"/>
<dbReference type="EMBL" id="GBRH01203333">
    <property type="protein sequence ID" value="JAD94562.1"/>
    <property type="molecule type" value="Transcribed_RNA"/>
</dbReference>
<protein>
    <submittedName>
        <fullName evidence="1">Uncharacterized protein</fullName>
    </submittedName>
</protein>
<reference evidence="1" key="2">
    <citation type="journal article" date="2015" name="Data Brief">
        <title>Shoot transcriptome of the giant reed, Arundo donax.</title>
        <authorList>
            <person name="Barrero R.A."/>
            <person name="Guerrero F.D."/>
            <person name="Moolhuijzen P."/>
            <person name="Goolsby J.A."/>
            <person name="Tidwell J."/>
            <person name="Bellgard S.E."/>
            <person name="Bellgard M.I."/>
        </authorList>
    </citation>
    <scope>NUCLEOTIDE SEQUENCE</scope>
    <source>
        <tissue evidence="1">Shoot tissue taken approximately 20 cm above the soil surface</tissue>
    </source>
</reference>
<accession>A0A0A9EEW9</accession>
<evidence type="ECO:0000313" key="1">
    <source>
        <dbReference type="EMBL" id="JAD94562.1"/>
    </source>
</evidence>
<organism evidence="1">
    <name type="scientific">Arundo donax</name>
    <name type="common">Giant reed</name>
    <name type="synonym">Donax arundinaceus</name>
    <dbReference type="NCBI Taxonomy" id="35708"/>
    <lineage>
        <taxon>Eukaryota</taxon>
        <taxon>Viridiplantae</taxon>
        <taxon>Streptophyta</taxon>
        <taxon>Embryophyta</taxon>
        <taxon>Tracheophyta</taxon>
        <taxon>Spermatophyta</taxon>
        <taxon>Magnoliopsida</taxon>
        <taxon>Liliopsida</taxon>
        <taxon>Poales</taxon>
        <taxon>Poaceae</taxon>
        <taxon>PACMAD clade</taxon>
        <taxon>Arundinoideae</taxon>
        <taxon>Arundineae</taxon>
        <taxon>Arundo</taxon>
    </lineage>
</organism>
<proteinExistence type="predicted"/>